<feature type="transmembrane region" description="Helical" evidence="10">
    <location>
        <begin position="236"/>
        <end position="258"/>
    </location>
</feature>
<reference evidence="12 13" key="1">
    <citation type="submission" date="2016-12" db="EMBL/GenBank/DDBJ databases">
        <authorList>
            <person name="Song W.-J."/>
            <person name="Kurnit D.M."/>
        </authorList>
    </citation>
    <scope>NUCLEOTIDE SEQUENCE [LARGE SCALE GENOMIC DNA]</scope>
    <source>
        <strain evidence="12 13">CGMCC 1.10808</strain>
    </source>
</reference>
<gene>
    <name evidence="12" type="ORF">SAMN05216200_102450</name>
</gene>
<evidence type="ECO:0000313" key="13">
    <source>
        <dbReference type="Proteomes" id="UP000184066"/>
    </source>
</evidence>
<dbReference type="EMBL" id="FRDL01000002">
    <property type="protein sequence ID" value="SHN58053.1"/>
    <property type="molecule type" value="Genomic_DNA"/>
</dbReference>
<comment type="subcellular location">
    <subcellularLocation>
        <location evidence="2">Cell membrane</location>
        <topology evidence="2">Multi-pass membrane protein</topology>
    </subcellularLocation>
    <subcellularLocation>
        <location evidence="8">Membrane</location>
        <topology evidence="8">Multi-pass membrane protein</topology>
    </subcellularLocation>
</comment>
<dbReference type="OrthoDB" id="9768329at2"/>
<dbReference type="PANTHER" id="PTHR42703:SF1">
    <property type="entry name" value="NA(+)_H(+) ANTIPORTER SUBUNIT D1"/>
    <property type="match status" value="1"/>
</dbReference>
<evidence type="ECO:0000256" key="9">
    <source>
        <dbReference type="SAM" id="MobiDB-lite"/>
    </source>
</evidence>
<keyword evidence="13" id="KW-1185">Reference proteome</keyword>
<feature type="transmembrane region" description="Helical" evidence="10">
    <location>
        <begin position="162"/>
        <end position="183"/>
    </location>
</feature>
<keyword evidence="6 10" id="KW-1133">Transmembrane helix</keyword>
<feature type="transmembrane region" description="Helical" evidence="10">
    <location>
        <begin position="203"/>
        <end position="224"/>
    </location>
</feature>
<evidence type="ECO:0000256" key="5">
    <source>
        <dbReference type="ARBA" id="ARBA00022692"/>
    </source>
</evidence>
<dbReference type="GO" id="GO:0005886">
    <property type="term" value="C:plasma membrane"/>
    <property type="evidence" value="ECO:0007669"/>
    <property type="project" value="UniProtKB-SubCell"/>
</dbReference>
<keyword evidence="4" id="KW-1003">Cell membrane</keyword>
<protein>
    <submittedName>
        <fullName evidence="12">Multicomponent K+:H+ antiporter subunit D</fullName>
    </submittedName>
</protein>
<evidence type="ECO:0000259" key="11">
    <source>
        <dbReference type="Pfam" id="PF00361"/>
    </source>
</evidence>
<comment type="similarity">
    <text evidence="3">Belongs to the CPA3 antiporters (TC 2.A.63) subunit D family.</text>
</comment>
<evidence type="ECO:0000256" key="1">
    <source>
        <dbReference type="ARBA" id="ARBA00002378"/>
    </source>
</evidence>
<feature type="domain" description="NADH:quinone oxidoreductase/Mrp antiporter transmembrane" evidence="11">
    <location>
        <begin position="128"/>
        <end position="422"/>
    </location>
</feature>
<dbReference type="GO" id="GO:0042773">
    <property type="term" value="P:ATP synthesis coupled electron transport"/>
    <property type="evidence" value="ECO:0007669"/>
    <property type="project" value="InterPro"/>
</dbReference>
<feature type="transmembrane region" description="Helical" evidence="10">
    <location>
        <begin position="278"/>
        <end position="297"/>
    </location>
</feature>
<dbReference type="PANTHER" id="PTHR42703">
    <property type="entry name" value="NADH DEHYDROGENASE"/>
    <property type="match status" value="1"/>
</dbReference>
<dbReference type="InterPro" id="IPR003918">
    <property type="entry name" value="NADH_UbQ_OxRdtase"/>
</dbReference>
<feature type="region of interest" description="Disordered" evidence="9">
    <location>
        <begin position="440"/>
        <end position="462"/>
    </location>
</feature>
<evidence type="ECO:0000256" key="7">
    <source>
        <dbReference type="ARBA" id="ARBA00023136"/>
    </source>
</evidence>
<accession>A0A1M7SHW5</accession>
<evidence type="ECO:0000313" key="12">
    <source>
        <dbReference type="EMBL" id="SHN58053.1"/>
    </source>
</evidence>
<evidence type="ECO:0000256" key="2">
    <source>
        <dbReference type="ARBA" id="ARBA00004651"/>
    </source>
</evidence>
<evidence type="ECO:0000256" key="4">
    <source>
        <dbReference type="ARBA" id="ARBA00022475"/>
    </source>
</evidence>
<feature type="transmembrane region" description="Helical" evidence="10">
    <location>
        <begin position="468"/>
        <end position="489"/>
    </location>
</feature>
<feature type="transmembrane region" description="Helical" evidence="10">
    <location>
        <begin position="6"/>
        <end position="23"/>
    </location>
</feature>
<feature type="transmembrane region" description="Helical" evidence="10">
    <location>
        <begin position="330"/>
        <end position="349"/>
    </location>
</feature>
<feature type="transmembrane region" description="Helical" evidence="10">
    <location>
        <begin position="70"/>
        <end position="97"/>
    </location>
</feature>
<evidence type="ECO:0000256" key="8">
    <source>
        <dbReference type="RuleBase" id="RU000320"/>
    </source>
</evidence>
<dbReference type="GO" id="GO:0008137">
    <property type="term" value="F:NADH dehydrogenase (ubiquinone) activity"/>
    <property type="evidence" value="ECO:0007669"/>
    <property type="project" value="InterPro"/>
</dbReference>
<proteinExistence type="inferred from homology"/>
<organism evidence="12 13">
    <name type="scientific">Oceanicella actignis</name>
    <dbReference type="NCBI Taxonomy" id="1189325"/>
    <lineage>
        <taxon>Bacteria</taxon>
        <taxon>Pseudomonadati</taxon>
        <taxon>Pseudomonadota</taxon>
        <taxon>Alphaproteobacteria</taxon>
        <taxon>Rhodobacterales</taxon>
        <taxon>Paracoccaceae</taxon>
        <taxon>Oceanicella</taxon>
    </lineage>
</organism>
<name>A0A1M7SHW5_9RHOB</name>
<dbReference type="STRING" id="1189325.SAMN04488119_10359"/>
<feature type="transmembrane region" description="Helical" evidence="10">
    <location>
        <begin position="304"/>
        <end position="324"/>
    </location>
</feature>
<keyword evidence="7 10" id="KW-0472">Membrane</keyword>
<dbReference type="Pfam" id="PF00361">
    <property type="entry name" value="Proton_antipo_M"/>
    <property type="match status" value="1"/>
</dbReference>
<dbReference type="Proteomes" id="UP000184066">
    <property type="component" value="Unassembled WGS sequence"/>
</dbReference>
<sequence>MSHLPVLPIVLPAALAAFILMTMRHHLELQRIFSIAGAVALSAVAALLVARASDGQVHVYELGDWPAPFGIALALDRLSAMMVALTALLLLAVTLYAVGAGWDARGRHFHALLQFQAMGVCGAFLTADAFNLFVFFEILLIASYGLMIHAGGAERLRAGFQYVAYNLLGSTLFLFAMGALYAATGTLNMADLGVRIAQLPAEHAALARAGAALLILVFAVKAAALPVHFWLPGAYAAAPGPSAAMFAILTKVGVYAILRMRATAFPESAPALAGLSEAWLLPAALATALIGAAGVLGARGMARLAAFGTIASVGTLLIAAALFTPQSAAAALYYMPHSTLAAAVMFLAADMVTERRGDAIAPGPRMAHHALVAAVFFLGAVALAGLPPLSGFLGKLMIMDAARGHERVAWIWGVILVASLITLMGLARAGSDVFWRPAEGEGRAENREQDEDDAAAGPGPAAPAQPSAALTFVAAFALLAALAALTVLAGPAMRYADAAVAQLFDAGAYADAVLRRP</sequence>
<dbReference type="InterPro" id="IPR001750">
    <property type="entry name" value="ND/Mrp_TM"/>
</dbReference>
<feature type="transmembrane region" description="Helical" evidence="10">
    <location>
        <begin position="370"/>
        <end position="389"/>
    </location>
</feature>
<evidence type="ECO:0000256" key="3">
    <source>
        <dbReference type="ARBA" id="ARBA00005346"/>
    </source>
</evidence>
<evidence type="ECO:0000256" key="6">
    <source>
        <dbReference type="ARBA" id="ARBA00022989"/>
    </source>
</evidence>
<keyword evidence="5 8" id="KW-0812">Transmembrane</keyword>
<comment type="function">
    <text evidence="1">NDH-1 shuttles electrons from NADH, via FMN and iron-sulfur (Fe-S) centers, to quinones in the respiratory chain. The immediate electron acceptor for the enzyme in this species is believed to be ubiquinone. Couples the redox reaction to proton translocation (for every two electrons transferred, four hydrogen ions are translocated across the cytoplasmic membrane), and thus conserves the redox energy in a proton gradient.</text>
</comment>
<feature type="transmembrane region" description="Helical" evidence="10">
    <location>
        <begin position="32"/>
        <end position="50"/>
    </location>
</feature>
<dbReference type="RefSeq" id="WP_072746489.1">
    <property type="nucleotide sequence ID" value="NZ_FOHL01000003.1"/>
</dbReference>
<dbReference type="AlphaFoldDB" id="A0A1M7SHW5"/>
<dbReference type="NCBIfam" id="NF009309">
    <property type="entry name" value="PRK12666.1"/>
    <property type="match status" value="1"/>
</dbReference>
<dbReference type="PRINTS" id="PR01437">
    <property type="entry name" value="NUOXDRDTASE4"/>
</dbReference>
<dbReference type="InterPro" id="IPR050586">
    <property type="entry name" value="CPA3_Na-H_Antiporter_D"/>
</dbReference>
<feature type="transmembrane region" description="Helical" evidence="10">
    <location>
        <begin position="409"/>
        <end position="427"/>
    </location>
</feature>
<evidence type="ECO:0000256" key="10">
    <source>
        <dbReference type="SAM" id="Phobius"/>
    </source>
</evidence>